<dbReference type="GO" id="GO:0009535">
    <property type="term" value="C:chloroplast thylakoid membrane"/>
    <property type="evidence" value="ECO:0007669"/>
    <property type="project" value="TreeGrafter"/>
</dbReference>
<evidence type="ECO:0000256" key="2">
    <source>
        <dbReference type="SAM" id="Phobius"/>
    </source>
</evidence>
<keyword evidence="2" id="KW-0812">Transmembrane</keyword>
<comment type="caution">
    <text evidence="3">The sequence shown here is derived from an EMBL/GenBank/DDBJ whole genome shotgun (WGS) entry which is preliminary data.</text>
</comment>
<protein>
    <submittedName>
        <fullName evidence="3">Uncharacterized protein</fullName>
    </submittedName>
</protein>
<keyword evidence="2" id="KW-1133">Transmembrane helix</keyword>
<accession>A0AAD3XN13</accession>
<feature type="coiled-coil region" evidence="1">
    <location>
        <begin position="60"/>
        <end position="87"/>
    </location>
</feature>
<evidence type="ECO:0000313" key="4">
    <source>
        <dbReference type="Proteomes" id="UP001279734"/>
    </source>
</evidence>
<evidence type="ECO:0000313" key="3">
    <source>
        <dbReference type="EMBL" id="GMH10306.1"/>
    </source>
</evidence>
<evidence type="ECO:0000256" key="1">
    <source>
        <dbReference type="SAM" id="Coils"/>
    </source>
</evidence>
<name>A0AAD3XN13_NEPGR</name>
<gene>
    <name evidence="3" type="ORF">Nepgr_012147</name>
</gene>
<organism evidence="3 4">
    <name type="scientific">Nepenthes gracilis</name>
    <name type="common">Slender pitcher plant</name>
    <dbReference type="NCBI Taxonomy" id="150966"/>
    <lineage>
        <taxon>Eukaryota</taxon>
        <taxon>Viridiplantae</taxon>
        <taxon>Streptophyta</taxon>
        <taxon>Embryophyta</taxon>
        <taxon>Tracheophyta</taxon>
        <taxon>Spermatophyta</taxon>
        <taxon>Magnoliopsida</taxon>
        <taxon>eudicotyledons</taxon>
        <taxon>Gunneridae</taxon>
        <taxon>Pentapetalae</taxon>
        <taxon>Caryophyllales</taxon>
        <taxon>Nepenthaceae</taxon>
        <taxon>Nepenthes</taxon>
    </lineage>
</organism>
<keyword evidence="1" id="KW-0175">Coiled coil</keyword>
<dbReference type="Proteomes" id="UP001279734">
    <property type="component" value="Unassembled WGS sequence"/>
</dbReference>
<keyword evidence="2" id="KW-0472">Membrane</keyword>
<dbReference type="EMBL" id="BSYO01000010">
    <property type="protein sequence ID" value="GMH10306.1"/>
    <property type="molecule type" value="Genomic_DNA"/>
</dbReference>
<proteinExistence type="predicted"/>
<keyword evidence="4" id="KW-1185">Reference proteome</keyword>
<dbReference type="PANTHER" id="PTHR37716">
    <property type="entry name" value="OS07G0568900 PROTEIN"/>
    <property type="match status" value="1"/>
</dbReference>
<reference evidence="3" key="1">
    <citation type="submission" date="2023-05" db="EMBL/GenBank/DDBJ databases">
        <title>Nepenthes gracilis genome sequencing.</title>
        <authorList>
            <person name="Fukushima K."/>
        </authorList>
    </citation>
    <scope>NUCLEOTIDE SEQUENCE</scope>
    <source>
        <strain evidence="3">SING2019-196</strain>
    </source>
</reference>
<dbReference type="PANTHER" id="PTHR37716:SF1">
    <property type="entry name" value="OS07G0568900 PROTEIN"/>
    <property type="match status" value="1"/>
</dbReference>
<dbReference type="AlphaFoldDB" id="A0AAD3XN13"/>
<feature type="transmembrane region" description="Helical" evidence="2">
    <location>
        <begin position="121"/>
        <end position="142"/>
    </location>
</feature>
<sequence>MFLRPPFISFQTPATASLAAFSFYLSLYDDKLPFVISSQPTTRRRRRIREAWSITAVERESQFEVDADKARQALDELDQQLESLSKKQVPSPKIRASSLSSSLRDQMEEEIPDFSGSFLTYTAYALFAFTIFYNIFFLLLLMHEFFSGNSQQNNLRNYLQGEAYRHLVKFDHRAMRLSE</sequence>